<organism evidence="2">
    <name type="scientific">uncultured Caudovirales phage</name>
    <dbReference type="NCBI Taxonomy" id="2100421"/>
    <lineage>
        <taxon>Viruses</taxon>
        <taxon>Duplodnaviria</taxon>
        <taxon>Heunggongvirae</taxon>
        <taxon>Uroviricota</taxon>
        <taxon>Caudoviricetes</taxon>
        <taxon>Peduoviridae</taxon>
        <taxon>Maltschvirus</taxon>
        <taxon>Maltschvirus maltsch</taxon>
    </lineage>
</organism>
<name>A0A6J5MZD7_9CAUD</name>
<feature type="region of interest" description="Disordered" evidence="1">
    <location>
        <begin position="160"/>
        <end position="182"/>
    </location>
</feature>
<feature type="region of interest" description="Disordered" evidence="1">
    <location>
        <begin position="78"/>
        <end position="107"/>
    </location>
</feature>
<dbReference type="EMBL" id="LR796566">
    <property type="protein sequence ID" value="CAB4151327.1"/>
    <property type="molecule type" value="Genomic_DNA"/>
</dbReference>
<evidence type="ECO:0000313" key="2">
    <source>
        <dbReference type="EMBL" id="CAB4151327.1"/>
    </source>
</evidence>
<reference evidence="2" key="1">
    <citation type="submission" date="2020-04" db="EMBL/GenBank/DDBJ databases">
        <authorList>
            <person name="Chiriac C."/>
            <person name="Salcher M."/>
            <person name="Ghai R."/>
            <person name="Kavagutti S V."/>
        </authorList>
    </citation>
    <scope>NUCLEOTIDE SEQUENCE</scope>
</reference>
<evidence type="ECO:0000256" key="1">
    <source>
        <dbReference type="SAM" id="MobiDB-lite"/>
    </source>
</evidence>
<sequence length="234" mass="25114">MASRKKPEIGFGPIKDDLAKLLTKALSGQLGKTKKSQGRRIITVLEKRNPVLRSAGNSSVQNVKTKASKLERAFVKSKVARDDRAKTAKMADTFSKSQSGKGLNWDGSLNKASKAKVAAEKKAQAEVESRAKKAAIIKKADRQMSKAEVEAAKGTGRYVSPSSGKVTYVGPKRAGVGRSKAGAIPAQMGKNFKNQAEVQAGLRDAFKKATTKEARLKAARALRKHQGDYGTFGK</sequence>
<proteinExistence type="predicted"/>
<protein>
    <submittedName>
        <fullName evidence="2">Uncharacterized protein</fullName>
    </submittedName>
</protein>
<accession>A0A6J5MZD7</accession>
<gene>
    <name evidence="2" type="ORF">UFOVP587_11</name>
</gene>